<reference evidence="1" key="1">
    <citation type="submission" date="2014-09" db="EMBL/GenBank/DDBJ databases">
        <authorList>
            <person name="Magalhaes I.L.F."/>
            <person name="Oliveira U."/>
            <person name="Santos F.R."/>
            <person name="Vidigal T.H.D.A."/>
            <person name="Brescovit A.D."/>
            <person name="Santos A.J."/>
        </authorList>
    </citation>
    <scope>NUCLEOTIDE SEQUENCE</scope>
    <source>
        <tissue evidence="1">Shoot tissue taken approximately 20 cm above the soil surface</tissue>
    </source>
</reference>
<name>A0A0A8XWJ3_ARUDO</name>
<reference evidence="1" key="2">
    <citation type="journal article" date="2015" name="Data Brief">
        <title>Shoot transcriptome of the giant reed, Arundo donax.</title>
        <authorList>
            <person name="Barrero R.A."/>
            <person name="Guerrero F.D."/>
            <person name="Moolhuijzen P."/>
            <person name="Goolsby J.A."/>
            <person name="Tidwell J."/>
            <person name="Bellgard S.E."/>
            <person name="Bellgard M.I."/>
        </authorList>
    </citation>
    <scope>NUCLEOTIDE SEQUENCE</scope>
    <source>
        <tissue evidence="1">Shoot tissue taken approximately 20 cm above the soil surface</tissue>
    </source>
</reference>
<evidence type="ECO:0000313" key="1">
    <source>
        <dbReference type="EMBL" id="JAD17035.1"/>
    </source>
</evidence>
<dbReference type="AlphaFoldDB" id="A0A0A8XWJ3"/>
<proteinExistence type="predicted"/>
<sequence>MADRFLFQKFSSGMSRSIRLGAHAAASVRAGAPVIGTAPEGSVRTLRNLFHGAAVHPGTAVPSNHGIQGYAASYLNTVPYSHVNAKTTWLPINRIRSSSVDCVRVKRTFSSNASSKHAVSSEAKVPPHLSSITEFARDLNKSSNTILGLFTFSGLCWIYTCTITSSGGTSPGGCNCQCQKPEVKQN</sequence>
<accession>A0A0A8XWJ3</accession>
<protein>
    <submittedName>
        <fullName evidence="1">Uncharacterized protein</fullName>
    </submittedName>
</protein>
<dbReference type="EMBL" id="GBRH01280860">
    <property type="protein sequence ID" value="JAD17035.1"/>
    <property type="molecule type" value="Transcribed_RNA"/>
</dbReference>
<organism evidence="1">
    <name type="scientific">Arundo donax</name>
    <name type="common">Giant reed</name>
    <name type="synonym">Donax arundinaceus</name>
    <dbReference type="NCBI Taxonomy" id="35708"/>
    <lineage>
        <taxon>Eukaryota</taxon>
        <taxon>Viridiplantae</taxon>
        <taxon>Streptophyta</taxon>
        <taxon>Embryophyta</taxon>
        <taxon>Tracheophyta</taxon>
        <taxon>Spermatophyta</taxon>
        <taxon>Magnoliopsida</taxon>
        <taxon>Liliopsida</taxon>
        <taxon>Poales</taxon>
        <taxon>Poaceae</taxon>
        <taxon>PACMAD clade</taxon>
        <taxon>Arundinoideae</taxon>
        <taxon>Arundineae</taxon>
        <taxon>Arundo</taxon>
    </lineage>
</organism>